<comment type="caution">
    <text evidence="1">The sequence shown here is derived from an EMBL/GenBank/DDBJ whole genome shotgun (WGS) entry which is preliminary data.</text>
</comment>
<dbReference type="EMBL" id="MLYV02001143">
    <property type="protein sequence ID" value="PSR72657.1"/>
    <property type="molecule type" value="Genomic_DNA"/>
</dbReference>
<evidence type="ECO:0000313" key="1">
    <source>
        <dbReference type="EMBL" id="PSR72657.1"/>
    </source>
</evidence>
<accession>A0A2R6NJW7</accession>
<dbReference type="Proteomes" id="UP000186601">
    <property type="component" value="Unassembled WGS sequence"/>
</dbReference>
<gene>
    <name evidence="1" type="ORF">PHLCEN_2v11465</name>
</gene>
<proteinExistence type="predicted"/>
<evidence type="ECO:0000313" key="2">
    <source>
        <dbReference type="Proteomes" id="UP000186601"/>
    </source>
</evidence>
<reference evidence="1 2" key="1">
    <citation type="submission" date="2018-02" db="EMBL/GenBank/DDBJ databases">
        <title>Genome sequence of the basidiomycete white-rot fungus Phlebia centrifuga.</title>
        <authorList>
            <person name="Granchi Z."/>
            <person name="Peng M."/>
            <person name="de Vries R.P."/>
            <person name="Hilden K."/>
            <person name="Makela M.R."/>
            <person name="Grigoriev I."/>
            <person name="Riley R."/>
        </authorList>
    </citation>
    <scope>NUCLEOTIDE SEQUENCE [LARGE SCALE GENOMIC DNA]</scope>
    <source>
        <strain evidence="1 2">FBCC195</strain>
    </source>
</reference>
<organism evidence="1 2">
    <name type="scientific">Hermanssonia centrifuga</name>
    <dbReference type="NCBI Taxonomy" id="98765"/>
    <lineage>
        <taxon>Eukaryota</taxon>
        <taxon>Fungi</taxon>
        <taxon>Dikarya</taxon>
        <taxon>Basidiomycota</taxon>
        <taxon>Agaricomycotina</taxon>
        <taxon>Agaricomycetes</taxon>
        <taxon>Polyporales</taxon>
        <taxon>Meruliaceae</taxon>
        <taxon>Hermanssonia</taxon>
    </lineage>
</organism>
<sequence length="436" mass="49152">MGKYEDYCSNFASTPTTSALDRIGASIPEEVLGKVLIFIQRGYYRKHDVGQLALTGRYWAAQCQPAIFATISLRSGQEIDELLSLMASPLSRIASYIKTLLLYHNAPQDPPWLHLVALRLLPKLSLDTEGPIYLLLNSTAAIRSIHGAMPRSHPSFSSHISFIKLVNARFNSFTDLLHLVDEVPSLRELYCKSLTWPASPDTPPVVPRRIPLHLYYVEMNQCTDNSASVRVLTGRGLTGTRRKASVTASLDFGLDPEHWHTIYKVASPCGEKSTTGCNISLNRIDSAYSEHFCYYVKGIPTVLTSMLDMIDVDGDIRIYFILPSTTGPKSPVRFETIAIFIRSYKDGDPEKWNKTCEQLPPLQNLVLGFDSVEDMTRFIREVVSTKLDDLRSADRVKYTILKGKYCQDTRGMWLRASVDSKELKETGWGKCDLWRI</sequence>
<name>A0A2R6NJW7_9APHY</name>
<protein>
    <submittedName>
        <fullName evidence="1">Uncharacterized protein</fullName>
    </submittedName>
</protein>
<keyword evidence="2" id="KW-1185">Reference proteome</keyword>
<dbReference type="AlphaFoldDB" id="A0A2R6NJW7"/>